<dbReference type="InterPro" id="IPR029044">
    <property type="entry name" value="Nucleotide-diphossugar_trans"/>
</dbReference>
<dbReference type="BioCyc" id="CSTA292563:G1353-589-MONOMER"/>
<evidence type="ECO:0000256" key="5">
    <source>
        <dbReference type="ARBA" id="ARBA00022842"/>
    </source>
</evidence>
<dbReference type="Pfam" id="PF12804">
    <property type="entry name" value="NTP_transf_3"/>
    <property type="match status" value="1"/>
</dbReference>
<dbReference type="STRING" id="292563.Cyast_0582"/>
<organism evidence="9 10">
    <name type="scientific">Cyanobacterium stanieri (strain ATCC 29140 / PCC 7202)</name>
    <dbReference type="NCBI Taxonomy" id="292563"/>
    <lineage>
        <taxon>Bacteria</taxon>
        <taxon>Bacillati</taxon>
        <taxon>Cyanobacteriota</taxon>
        <taxon>Cyanophyceae</taxon>
        <taxon>Oscillatoriophycideae</taxon>
        <taxon>Chroococcales</taxon>
        <taxon>Geminocystaceae</taxon>
        <taxon>Cyanobacterium</taxon>
    </lineage>
</organism>
<evidence type="ECO:0000313" key="9">
    <source>
        <dbReference type="EMBL" id="AFZ46560.1"/>
    </source>
</evidence>
<dbReference type="Gene3D" id="3.90.550.10">
    <property type="entry name" value="Spore Coat Polysaccharide Biosynthesis Protein SpsA, Chain A"/>
    <property type="match status" value="1"/>
</dbReference>
<evidence type="ECO:0000256" key="3">
    <source>
        <dbReference type="ARBA" id="ARBA00022723"/>
    </source>
</evidence>
<protein>
    <submittedName>
        <fullName evidence="9">Molybdenum cofactor guanylyltransferase</fullName>
    </submittedName>
</protein>
<dbReference type="KEGG" id="csn:Cyast_0582"/>
<dbReference type="PATRIC" id="fig|292563.3.peg.609"/>
<keyword evidence="6" id="KW-0342">GTP-binding</keyword>
<dbReference type="AlphaFoldDB" id="K9YJH4"/>
<evidence type="ECO:0000256" key="7">
    <source>
        <dbReference type="ARBA" id="ARBA00023150"/>
    </source>
</evidence>
<name>K9YJH4_CYASC</name>
<keyword evidence="3" id="KW-0479">Metal-binding</keyword>
<accession>K9YJH4</accession>
<dbReference type="PANTHER" id="PTHR19136:SF81">
    <property type="entry name" value="MOLYBDENUM COFACTOR GUANYLYLTRANSFERASE"/>
    <property type="match status" value="1"/>
</dbReference>
<dbReference type="InterPro" id="IPR025877">
    <property type="entry name" value="MobA-like_NTP_Trfase"/>
</dbReference>
<evidence type="ECO:0000256" key="1">
    <source>
        <dbReference type="ARBA" id="ARBA00022490"/>
    </source>
</evidence>
<keyword evidence="2" id="KW-0808">Transferase</keyword>
<gene>
    <name evidence="9" type="ordered locus">Cyast_0582</name>
</gene>
<dbReference type="GO" id="GO:0005525">
    <property type="term" value="F:GTP binding"/>
    <property type="evidence" value="ECO:0007669"/>
    <property type="project" value="UniProtKB-KW"/>
</dbReference>
<dbReference type="InterPro" id="IPR013482">
    <property type="entry name" value="Molybde_CF_guanTrfase"/>
</dbReference>
<dbReference type="eggNOG" id="COG0746">
    <property type="taxonomic scope" value="Bacteria"/>
</dbReference>
<keyword evidence="7" id="KW-0501">Molybdenum cofactor biosynthesis</keyword>
<evidence type="ECO:0000256" key="4">
    <source>
        <dbReference type="ARBA" id="ARBA00022741"/>
    </source>
</evidence>
<proteinExistence type="predicted"/>
<keyword evidence="5" id="KW-0460">Magnesium</keyword>
<evidence type="ECO:0000256" key="6">
    <source>
        <dbReference type="ARBA" id="ARBA00023134"/>
    </source>
</evidence>
<keyword evidence="9" id="KW-0548">Nucleotidyltransferase</keyword>
<dbReference type="Proteomes" id="UP000010483">
    <property type="component" value="Chromosome"/>
</dbReference>
<dbReference type="CDD" id="cd02503">
    <property type="entry name" value="MobA"/>
    <property type="match status" value="1"/>
</dbReference>
<evidence type="ECO:0000313" key="10">
    <source>
        <dbReference type="Proteomes" id="UP000010483"/>
    </source>
</evidence>
<dbReference type="GO" id="GO:0006777">
    <property type="term" value="P:Mo-molybdopterin cofactor biosynthetic process"/>
    <property type="evidence" value="ECO:0007669"/>
    <property type="project" value="UniProtKB-KW"/>
</dbReference>
<keyword evidence="1" id="KW-0963">Cytoplasm</keyword>
<keyword evidence="10" id="KW-1185">Reference proteome</keyword>
<evidence type="ECO:0000256" key="2">
    <source>
        <dbReference type="ARBA" id="ARBA00022679"/>
    </source>
</evidence>
<dbReference type="EMBL" id="CP003940">
    <property type="protein sequence ID" value="AFZ46560.1"/>
    <property type="molecule type" value="Genomic_DNA"/>
</dbReference>
<dbReference type="GO" id="GO:0046872">
    <property type="term" value="F:metal ion binding"/>
    <property type="evidence" value="ECO:0007669"/>
    <property type="project" value="UniProtKB-KW"/>
</dbReference>
<dbReference type="SUPFAM" id="SSF53448">
    <property type="entry name" value="Nucleotide-diphospho-sugar transferases"/>
    <property type="match status" value="1"/>
</dbReference>
<dbReference type="PANTHER" id="PTHR19136">
    <property type="entry name" value="MOLYBDENUM COFACTOR GUANYLYLTRANSFERASE"/>
    <property type="match status" value="1"/>
</dbReference>
<reference evidence="10" key="1">
    <citation type="journal article" date="2013" name="Proc. Natl. Acad. Sci. U.S.A.">
        <title>Improving the coverage of the cyanobacterial phylum using diversity-driven genome sequencing.</title>
        <authorList>
            <person name="Shih P.M."/>
            <person name="Wu D."/>
            <person name="Latifi A."/>
            <person name="Axen S.D."/>
            <person name="Fewer D.P."/>
            <person name="Talla E."/>
            <person name="Calteau A."/>
            <person name="Cai F."/>
            <person name="Tandeau de Marsac N."/>
            <person name="Rippka R."/>
            <person name="Herdman M."/>
            <person name="Sivonen K."/>
            <person name="Coursin T."/>
            <person name="Laurent T."/>
            <person name="Goodwin L."/>
            <person name="Nolan M."/>
            <person name="Davenport K.W."/>
            <person name="Han C.S."/>
            <person name="Rubin E.M."/>
            <person name="Eisen J.A."/>
            <person name="Woyke T."/>
            <person name="Gugger M."/>
            <person name="Kerfeld C.A."/>
        </authorList>
    </citation>
    <scope>NUCLEOTIDE SEQUENCE [LARGE SCALE GENOMIC DNA]</scope>
    <source>
        <strain evidence="10">ATCC 29140 / PCC 7202</strain>
    </source>
</reference>
<keyword evidence="4" id="KW-0547">Nucleotide-binding</keyword>
<dbReference type="GO" id="GO:0016779">
    <property type="term" value="F:nucleotidyltransferase activity"/>
    <property type="evidence" value="ECO:0007669"/>
    <property type="project" value="UniProtKB-KW"/>
</dbReference>
<evidence type="ECO:0000259" key="8">
    <source>
        <dbReference type="Pfam" id="PF12804"/>
    </source>
</evidence>
<sequence>MISVLILAGGKSSRMGFDKGFIKIDGQYLLTKTYQIATELSDQVFIITASDHPYQPILPNHTKFIIEPHPHQGPLVAFAYGLSFINTEWVLLLPCDLIYLHTEELKSWLQVLSHIQPETIALLPPHKKGWECLCGFYRRSCLSSLQASITSGNKSFQRWLKQEQVNPLMVNDKRVLYNCNTPQDLAEWTKDSSFGDGLG</sequence>
<dbReference type="HOGENOM" id="CLU_055597_2_2_3"/>
<dbReference type="NCBIfam" id="NF002741">
    <property type="entry name" value="PRK02726.1"/>
    <property type="match status" value="1"/>
</dbReference>
<feature type="domain" description="MobA-like NTP transferase" evidence="8">
    <location>
        <begin position="4"/>
        <end position="162"/>
    </location>
</feature>